<evidence type="ECO:0000256" key="6">
    <source>
        <dbReference type="SAM" id="Phobius"/>
    </source>
</evidence>
<reference evidence="7 8" key="1">
    <citation type="journal article" date="2011" name="Stand. Genomic Sci.">
        <title>High quality draft genome sequence of Segniliparus rugosus CDC 945(T)= (ATCC BAA-974(T)).</title>
        <authorList>
            <person name="Earl A.M."/>
            <person name="Desjardins C.A."/>
            <person name="Fitzgerald M.G."/>
            <person name="Arachchi H.M."/>
            <person name="Zeng Q."/>
            <person name="Mehta T."/>
            <person name="Griggs A."/>
            <person name="Birren B.W."/>
            <person name="Toney N.C."/>
            <person name="Carr J."/>
            <person name="Posey J."/>
            <person name="Butler W.R."/>
        </authorList>
    </citation>
    <scope>NUCLEOTIDE SEQUENCE [LARGE SCALE GENOMIC DNA]</scope>
    <source>
        <strain evidence="8">ATCC BAA-974 / DSM 45345 / CCUG 50838 / CIP 108380 / JCM 13579 / CDC 945</strain>
    </source>
</reference>
<keyword evidence="3 6" id="KW-1133">Transmembrane helix</keyword>
<sequence>MTEPPESPEPQEKPSAGTITHVTTNLPQSNIGWAVASVVFFWPLAFSAFANAWKVYPLWSAGDTEGAERAAAKAKLLGKISLLVGLVLIFLLVALRIAAFWFCHRHGGGWGHHHGGWGHGDWGHGDHDRGDWGHDGWDRGDHGRWGADGPAQPAPPERPLPPAQPAPPERPFSPAPPPPRM</sequence>
<dbReference type="GO" id="GO:0016020">
    <property type="term" value="C:membrane"/>
    <property type="evidence" value="ECO:0007669"/>
    <property type="project" value="UniProtKB-SubCell"/>
</dbReference>
<keyword evidence="2 6" id="KW-0812">Transmembrane</keyword>
<feature type="compositionally biased region" description="Pro residues" evidence="5">
    <location>
        <begin position="152"/>
        <end position="181"/>
    </location>
</feature>
<evidence type="ECO:0000256" key="4">
    <source>
        <dbReference type="ARBA" id="ARBA00023136"/>
    </source>
</evidence>
<dbReference type="AlphaFoldDB" id="E5XQA8"/>
<evidence type="ECO:0000313" key="8">
    <source>
        <dbReference type="Proteomes" id="UP000004816"/>
    </source>
</evidence>
<name>E5XQA8_SEGRC</name>
<evidence type="ECO:0000256" key="5">
    <source>
        <dbReference type="SAM" id="MobiDB-lite"/>
    </source>
</evidence>
<protein>
    <recommendedName>
        <fullName evidence="9">Interferon-induced transmembrane protein</fullName>
    </recommendedName>
</protein>
<dbReference type="STRING" id="679197.HMPREF9336_01680"/>
<evidence type="ECO:0000256" key="3">
    <source>
        <dbReference type="ARBA" id="ARBA00022989"/>
    </source>
</evidence>
<dbReference type="OrthoDB" id="4775437at2"/>
<keyword evidence="8" id="KW-1185">Reference proteome</keyword>
<dbReference type="HOGENOM" id="CLU_1488068_0_0_11"/>
<dbReference type="RefSeq" id="WP_007469363.1">
    <property type="nucleotide sequence ID" value="NZ_KI391953.1"/>
</dbReference>
<dbReference type="InterPro" id="IPR007593">
    <property type="entry name" value="CD225/Dispanin_fam"/>
</dbReference>
<dbReference type="Pfam" id="PF04505">
    <property type="entry name" value="CD225"/>
    <property type="match status" value="1"/>
</dbReference>
<feature type="transmembrane region" description="Helical" evidence="6">
    <location>
        <begin position="31"/>
        <end position="50"/>
    </location>
</feature>
<dbReference type="EMBL" id="ACZI02000002">
    <property type="protein sequence ID" value="EFV13470.1"/>
    <property type="molecule type" value="Genomic_DNA"/>
</dbReference>
<feature type="region of interest" description="Disordered" evidence="5">
    <location>
        <begin position="138"/>
        <end position="181"/>
    </location>
</feature>
<dbReference type="eggNOG" id="ENOG502ZD3Y">
    <property type="taxonomic scope" value="Bacteria"/>
</dbReference>
<evidence type="ECO:0000256" key="1">
    <source>
        <dbReference type="ARBA" id="ARBA00004370"/>
    </source>
</evidence>
<evidence type="ECO:0000256" key="2">
    <source>
        <dbReference type="ARBA" id="ARBA00022692"/>
    </source>
</evidence>
<keyword evidence="4 6" id="KW-0472">Membrane</keyword>
<evidence type="ECO:0000313" key="7">
    <source>
        <dbReference type="EMBL" id="EFV13470.1"/>
    </source>
</evidence>
<gene>
    <name evidence="7" type="ORF">HMPREF9336_01680</name>
</gene>
<organism evidence="7 8">
    <name type="scientific">Segniliparus rugosus (strain ATCC BAA-974 / DSM 45345 / CCUG 50838 / CIP 108380 / JCM 13579 / CDC 945)</name>
    <dbReference type="NCBI Taxonomy" id="679197"/>
    <lineage>
        <taxon>Bacteria</taxon>
        <taxon>Bacillati</taxon>
        <taxon>Actinomycetota</taxon>
        <taxon>Actinomycetes</taxon>
        <taxon>Mycobacteriales</taxon>
        <taxon>Segniliparaceae</taxon>
        <taxon>Segniliparus</taxon>
    </lineage>
</organism>
<dbReference type="Proteomes" id="UP000004816">
    <property type="component" value="Unassembled WGS sequence"/>
</dbReference>
<comment type="caution">
    <text evidence="7">The sequence shown here is derived from an EMBL/GenBank/DDBJ whole genome shotgun (WGS) entry which is preliminary data.</text>
</comment>
<proteinExistence type="predicted"/>
<feature type="transmembrane region" description="Helical" evidence="6">
    <location>
        <begin position="82"/>
        <end position="102"/>
    </location>
</feature>
<comment type="subcellular location">
    <subcellularLocation>
        <location evidence="1">Membrane</location>
    </subcellularLocation>
</comment>
<accession>E5XQA8</accession>
<evidence type="ECO:0008006" key="9">
    <source>
        <dbReference type="Google" id="ProtNLM"/>
    </source>
</evidence>